<dbReference type="InterPro" id="IPR013830">
    <property type="entry name" value="SGNH_hydro"/>
</dbReference>
<gene>
    <name evidence="2" type="ORF">AWW70_26990</name>
</gene>
<evidence type="ECO:0000313" key="2">
    <source>
        <dbReference type="EMBL" id="KWU54294.1"/>
    </source>
</evidence>
<dbReference type="PROSITE" id="PS51257">
    <property type="entry name" value="PROKAR_LIPOPROTEIN"/>
    <property type="match status" value="1"/>
</dbReference>
<evidence type="ECO:0000259" key="1">
    <source>
        <dbReference type="Pfam" id="PF13472"/>
    </source>
</evidence>
<dbReference type="Pfam" id="PF13472">
    <property type="entry name" value="Lipase_GDSL_2"/>
    <property type="match status" value="1"/>
</dbReference>
<dbReference type="InterPro" id="IPR051532">
    <property type="entry name" value="Ester_Hydrolysis_Enzymes"/>
</dbReference>
<accession>A0A109FU57</accession>
<dbReference type="Gene3D" id="3.40.50.1110">
    <property type="entry name" value="SGNH hydrolase"/>
    <property type="match status" value="1"/>
</dbReference>
<dbReference type="SUPFAM" id="SSF52266">
    <property type="entry name" value="SGNH hydrolase"/>
    <property type="match status" value="1"/>
</dbReference>
<proteinExistence type="predicted"/>
<feature type="domain" description="SGNH hydrolase-type esterase" evidence="1">
    <location>
        <begin position="68"/>
        <end position="215"/>
    </location>
</feature>
<dbReference type="Proteomes" id="UP000065797">
    <property type="component" value="Unassembled WGS sequence"/>
</dbReference>
<sequence length="228" mass="25777">MYMIKKIITIPLIGIIALSACGNPDSQRDITSPVSKIDSSSTTFEKEHISSSNIDTSTFKSIFKSSVFLGDSITDGLHDIDILDEENIVSGIGKSIGDAQKNIEQVVNQKPKNIFILLGLCNLSETKESAITQYSQLIQKIKEKLPDTKINILSITPVTPERTQKEERYKNINDFNEGFKVLAKKEQVNFIDLSPIFKDNPDLYVKDGIHFKSEFYPIWLEYLKNQLK</sequence>
<evidence type="ECO:0000313" key="3">
    <source>
        <dbReference type="Proteomes" id="UP000065797"/>
    </source>
</evidence>
<name>A0A109FU57_BACMY</name>
<comment type="caution">
    <text evidence="2">The sequence shown here is derived from an EMBL/GenBank/DDBJ whole genome shotgun (WGS) entry which is preliminary data.</text>
</comment>
<dbReference type="GO" id="GO:0004622">
    <property type="term" value="F:phosphatidylcholine lysophospholipase activity"/>
    <property type="evidence" value="ECO:0007669"/>
    <property type="project" value="TreeGrafter"/>
</dbReference>
<reference evidence="2 3" key="1">
    <citation type="submission" date="2016-01" db="EMBL/GenBank/DDBJ databases">
        <authorList>
            <person name="McClelland M."/>
            <person name="Jain A."/>
            <person name="Saraogi P."/>
            <person name="Mendelson R."/>
            <person name="Westerman R."/>
            <person name="SanMiguel P."/>
            <person name="Csonka L."/>
        </authorList>
    </citation>
    <scope>NUCLEOTIDE SEQUENCE [LARGE SCALE GENOMIC DNA]</scope>
    <source>
        <strain evidence="2 3">PE8-15</strain>
    </source>
</reference>
<dbReference type="PANTHER" id="PTHR30383:SF5">
    <property type="entry name" value="SGNH HYDROLASE-TYPE ESTERASE DOMAIN-CONTAINING PROTEIN"/>
    <property type="match status" value="1"/>
</dbReference>
<protein>
    <recommendedName>
        <fullName evidence="1">SGNH hydrolase-type esterase domain-containing protein</fullName>
    </recommendedName>
</protein>
<dbReference type="AlphaFoldDB" id="A0A109FU57"/>
<dbReference type="InterPro" id="IPR036514">
    <property type="entry name" value="SGNH_hydro_sf"/>
</dbReference>
<dbReference type="PANTHER" id="PTHR30383">
    <property type="entry name" value="THIOESTERASE 1/PROTEASE 1/LYSOPHOSPHOLIPASE L1"/>
    <property type="match status" value="1"/>
</dbReference>
<dbReference type="EMBL" id="LRPH01000103">
    <property type="protein sequence ID" value="KWU54294.1"/>
    <property type="molecule type" value="Genomic_DNA"/>
</dbReference>
<organism evidence="2 3">
    <name type="scientific">Bacillus mycoides</name>
    <dbReference type="NCBI Taxonomy" id="1405"/>
    <lineage>
        <taxon>Bacteria</taxon>
        <taxon>Bacillati</taxon>
        <taxon>Bacillota</taxon>
        <taxon>Bacilli</taxon>
        <taxon>Bacillales</taxon>
        <taxon>Bacillaceae</taxon>
        <taxon>Bacillus</taxon>
        <taxon>Bacillus cereus group</taxon>
    </lineage>
</organism>